<keyword evidence="6 15" id="KW-0812">Transmembrane</keyword>
<feature type="region of interest" description="Disordered" evidence="14">
    <location>
        <begin position="216"/>
        <end position="241"/>
    </location>
</feature>
<dbReference type="InterPro" id="IPR013083">
    <property type="entry name" value="Znf_RING/FYVE/PHD"/>
</dbReference>
<keyword evidence="10" id="KW-0862">Zinc</keyword>
<evidence type="ECO:0000256" key="4">
    <source>
        <dbReference type="ARBA" id="ARBA00012483"/>
    </source>
</evidence>
<dbReference type="InterPro" id="IPR044600">
    <property type="entry name" value="ATL1/ATL16-like"/>
</dbReference>
<protein>
    <recommendedName>
        <fullName evidence="4">RING-type E3 ubiquitin transferase</fullName>
        <ecNumber evidence="4">2.3.2.27</ecNumber>
    </recommendedName>
</protein>
<dbReference type="PROSITE" id="PS50089">
    <property type="entry name" value="ZF_RING_2"/>
    <property type="match status" value="1"/>
</dbReference>
<keyword evidence="11 15" id="KW-1133">Transmembrane helix</keyword>
<dbReference type="Proteomes" id="UP001417504">
    <property type="component" value="Unassembled WGS sequence"/>
</dbReference>
<comment type="caution">
    <text evidence="17">The sequence shown here is derived from an EMBL/GenBank/DDBJ whole genome shotgun (WGS) entry which is preliminary data.</text>
</comment>
<dbReference type="FunFam" id="3.30.40.10:FF:000456">
    <property type="entry name" value="RING-H2 finger protein ATL16"/>
    <property type="match status" value="1"/>
</dbReference>
<evidence type="ECO:0000256" key="7">
    <source>
        <dbReference type="ARBA" id="ARBA00022723"/>
    </source>
</evidence>
<evidence type="ECO:0000256" key="15">
    <source>
        <dbReference type="SAM" id="Phobius"/>
    </source>
</evidence>
<evidence type="ECO:0000256" key="2">
    <source>
        <dbReference type="ARBA" id="ARBA00004167"/>
    </source>
</evidence>
<evidence type="ECO:0000256" key="5">
    <source>
        <dbReference type="ARBA" id="ARBA00022679"/>
    </source>
</evidence>
<evidence type="ECO:0000256" key="13">
    <source>
        <dbReference type="PROSITE-ProRule" id="PRU00175"/>
    </source>
</evidence>
<feature type="domain" description="RING-type" evidence="16">
    <location>
        <begin position="125"/>
        <end position="167"/>
    </location>
</feature>
<evidence type="ECO:0000313" key="17">
    <source>
        <dbReference type="EMBL" id="KAK9146421.1"/>
    </source>
</evidence>
<comment type="catalytic activity">
    <reaction evidence="1">
        <text>S-ubiquitinyl-[E2 ubiquitin-conjugating enzyme]-L-cysteine + [acceptor protein]-L-lysine = [E2 ubiquitin-conjugating enzyme]-L-cysteine + N(6)-ubiquitinyl-[acceptor protein]-L-lysine.</text>
        <dbReference type="EC" id="2.3.2.27"/>
    </reaction>
</comment>
<accession>A0AAP0K5T4</accession>
<reference evidence="17 18" key="1">
    <citation type="submission" date="2024-01" db="EMBL/GenBank/DDBJ databases">
        <title>Genome assemblies of Stephania.</title>
        <authorList>
            <person name="Yang L."/>
        </authorList>
    </citation>
    <scope>NUCLEOTIDE SEQUENCE [LARGE SCALE GENOMIC DNA]</scope>
    <source>
        <strain evidence="17">QJT</strain>
        <tissue evidence="17">Leaf</tissue>
    </source>
</reference>
<dbReference type="InterPro" id="IPR001841">
    <property type="entry name" value="Znf_RING"/>
</dbReference>
<keyword evidence="12 15" id="KW-0472">Membrane</keyword>
<name>A0AAP0K5T4_9MAGN</name>
<keyword evidence="18" id="KW-1185">Reference proteome</keyword>
<keyword evidence="5" id="KW-0808">Transferase</keyword>
<evidence type="ECO:0000256" key="12">
    <source>
        <dbReference type="ARBA" id="ARBA00023136"/>
    </source>
</evidence>
<evidence type="ECO:0000259" key="16">
    <source>
        <dbReference type="PROSITE" id="PS50089"/>
    </source>
</evidence>
<feature type="transmembrane region" description="Helical" evidence="15">
    <location>
        <begin position="36"/>
        <end position="57"/>
    </location>
</feature>
<keyword evidence="9" id="KW-0833">Ubl conjugation pathway</keyword>
<organism evidence="17 18">
    <name type="scientific">Stephania japonica</name>
    <dbReference type="NCBI Taxonomy" id="461633"/>
    <lineage>
        <taxon>Eukaryota</taxon>
        <taxon>Viridiplantae</taxon>
        <taxon>Streptophyta</taxon>
        <taxon>Embryophyta</taxon>
        <taxon>Tracheophyta</taxon>
        <taxon>Spermatophyta</taxon>
        <taxon>Magnoliopsida</taxon>
        <taxon>Ranunculales</taxon>
        <taxon>Menispermaceae</taxon>
        <taxon>Menispermoideae</taxon>
        <taxon>Cissampelideae</taxon>
        <taxon>Stephania</taxon>
    </lineage>
</organism>
<evidence type="ECO:0000313" key="18">
    <source>
        <dbReference type="Proteomes" id="UP001417504"/>
    </source>
</evidence>
<dbReference type="SMART" id="SM00184">
    <property type="entry name" value="RING"/>
    <property type="match status" value="1"/>
</dbReference>
<evidence type="ECO:0000256" key="11">
    <source>
        <dbReference type="ARBA" id="ARBA00022989"/>
    </source>
</evidence>
<dbReference type="EMBL" id="JBBNAE010000002">
    <property type="protein sequence ID" value="KAK9146421.1"/>
    <property type="molecule type" value="Genomic_DNA"/>
</dbReference>
<comment type="subcellular location">
    <subcellularLocation>
        <location evidence="2">Membrane</location>
        <topology evidence="2">Single-pass membrane protein</topology>
    </subcellularLocation>
</comment>
<proteinExistence type="predicted"/>
<dbReference type="EC" id="2.3.2.27" evidence="4"/>
<evidence type="ECO:0000256" key="9">
    <source>
        <dbReference type="ARBA" id="ARBA00022786"/>
    </source>
</evidence>
<dbReference type="PANTHER" id="PTHR46913:SF1">
    <property type="entry name" value="RING-H2 FINGER PROTEIN ATL16"/>
    <property type="match status" value="1"/>
</dbReference>
<dbReference type="GO" id="GO:0061630">
    <property type="term" value="F:ubiquitin protein ligase activity"/>
    <property type="evidence" value="ECO:0007669"/>
    <property type="project" value="UniProtKB-EC"/>
</dbReference>
<evidence type="ECO:0000256" key="8">
    <source>
        <dbReference type="ARBA" id="ARBA00022771"/>
    </source>
</evidence>
<evidence type="ECO:0000256" key="1">
    <source>
        <dbReference type="ARBA" id="ARBA00000900"/>
    </source>
</evidence>
<evidence type="ECO:0000256" key="3">
    <source>
        <dbReference type="ARBA" id="ARBA00004906"/>
    </source>
</evidence>
<dbReference type="Pfam" id="PF13639">
    <property type="entry name" value="zf-RING_2"/>
    <property type="match status" value="1"/>
</dbReference>
<dbReference type="Gene3D" id="3.30.40.10">
    <property type="entry name" value="Zinc/RING finger domain, C3HC4 (zinc finger)"/>
    <property type="match status" value="1"/>
</dbReference>
<dbReference type="PANTHER" id="PTHR46913">
    <property type="entry name" value="RING-H2 FINGER PROTEIN ATL16"/>
    <property type="match status" value="1"/>
</dbReference>
<evidence type="ECO:0000256" key="10">
    <source>
        <dbReference type="ARBA" id="ARBA00022833"/>
    </source>
</evidence>
<evidence type="ECO:0000256" key="6">
    <source>
        <dbReference type="ARBA" id="ARBA00022692"/>
    </source>
</evidence>
<dbReference type="GO" id="GO:0008270">
    <property type="term" value="F:zinc ion binding"/>
    <property type="evidence" value="ECO:0007669"/>
    <property type="project" value="UniProtKB-KW"/>
</dbReference>
<dbReference type="SUPFAM" id="SSF57850">
    <property type="entry name" value="RING/U-box"/>
    <property type="match status" value="1"/>
</dbReference>
<evidence type="ECO:0000256" key="14">
    <source>
        <dbReference type="SAM" id="MobiDB-lite"/>
    </source>
</evidence>
<comment type="pathway">
    <text evidence="3">Protein modification; protein ubiquitination.</text>
</comment>
<dbReference type="CDD" id="cd16461">
    <property type="entry name" value="RING-H2_EL5-like"/>
    <property type="match status" value="1"/>
</dbReference>
<feature type="compositionally biased region" description="Basic and acidic residues" evidence="14">
    <location>
        <begin position="216"/>
        <end position="229"/>
    </location>
</feature>
<keyword evidence="8 13" id="KW-0863">Zinc-finger</keyword>
<dbReference type="AlphaFoldDB" id="A0AAP0K5T4"/>
<sequence length="342" mass="38791">MLQRNLIGNGVPQSLPPIQSQIYRSPTPSSDTSSPVLIISVLGIILTAVLLLSYYIFVIKCWVNCHRIDIVRRFNISLRSRRFEDSLMSYDPATENRGVDESVIRAIPTFRFRRGSGAEKSSYECAVCLNEFQAEERLRVLPTCAHAFHIDCIDIWLQNNANCPLCRSSISSTTRVHPFHQITAPSCSPQDIQSPLGENFVSSDLDFVVIEMSEDHNSASDHTTRRRPETSQSISPPRKLEKRVLSKKMRKFHHVSSMGDECIDINKKDDQFSIQPIRRSFSMDSSTDRQLLLAVQEIIQQSRQIKGNGPHEGCSSRGHRRIVSFGHCQGSRKTGFPIQYQE</sequence>
<gene>
    <name evidence="17" type="ORF">Sjap_006324</name>
</gene>
<dbReference type="GO" id="GO:0016567">
    <property type="term" value="P:protein ubiquitination"/>
    <property type="evidence" value="ECO:0007669"/>
    <property type="project" value="InterPro"/>
</dbReference>
<dbReference type="GO" id="GO:0016020">
    <property type="term" value="C:membrane"/>
    <property type="evidence" value="ECO:0007669"/>
    <property type="project" value="UniProtKB-SubCell"/>
</dbReference>
<keyword evidence="7" id="KW-0479">Metal-binding</keyword>